<protein>
    <submittedName>
        <fullName evidence="1">Uncharacterized protein</fullName>
    </submittedName>
</protein>
<dbReference type="EMBL" id="BKCJ010287591">
    <property type="protein sequence ID" value="GEZ50907.1"/>
    <property type="molecule type" value="Genomic_DNA"/>
</dbReference>
<name>A0A699IIF2_TANCI</name>
<reference evidence="1" key="1">
    <citation type="journal article" date="2019" name="Sci. Rep.">
        <title>Draft genome of Tanacetum cinerariifolium, the natural source of mosquito coil.</title>
        <authorList>
            <person name="Yamashiro T."/>
            <person name="Shiraishi A."/>
            <person name="Satake H."/>
            <person name="Nakayama K."/>
        </authorList>
    </citation>
    <scope>NUCLEOTIDE SEQUENCE</scope>
</reference>
<accession>A0A699IIF2</accession>
<sequence>MDQDKGIELVVDLEKDAEVEGRHADKQAELYNLDLDHSSKVLSMQEDDTEVQEAVEIVTTANIMTEVVTAAAQVIAASTPIPAAKPKIINIVVAPAVSTRRRKGVVIRDPEEELLSDTPTETPKVKDKGKGILIEAPKPMKKDQIELDAEYARKLQEEINKEHEESYKNIDWNAALDHVQSKEPQYIKRYHRMKKKPQTKSEARKNMIFYLKNTEAQKAAKRRKLHEQAKEDEDLKKQLEVVDDEDDDVFIEATPIGRKVPIVDYEIVMINNKPRYKIIKENDTHQLYISFITMLKNFDREDLEDLWRIVKARFSTSKPTNFSDDYLLSTLKTMFEKTDGQDAIWRNQQNVYG</sequence>
<comment type="caution">
    <text evidence="1">The sequence shown here is derived from an EMBL/GenBank/DDBJ whole genome shotgun (WGS) entry which is preliminary data.</text>
</comment>
<evidence type="ECO:0000313" key="1">
    <source>
        <dbReference type="EMBL" id="GEZ50907.1"/>
    </source>
</evidence>
<proteinExistence type="predicted"/>
<organism evidence="1">
    <name type="scientific">Tanacetum cinerariifolium</name>
    <name type="common">Dalmatian daisy</name>
    <name type="synonym">Chrysanthemum cinerariifolium</name>
    <dbReference type="NCBI Taxonomy" id="118510"/>
    <lineage>
        <taxon>Eukaryota</taxon>
        <taxon>Viridiplantae</taxon>
        <taxon>Streptophyta</taxon>
        <taxon>Embryophyta</taxon>
        <taxon>Tracheophyta</taxon>
        <taxon>Spermatophyta</taxon>
        <taxon>Magnoliopsida</taxon>
        <taxon>eudicotyledons</taxon>
        <taxon>Gunneridae</taxon>
        <taxon>Pentapetalae</taxon>
        <taxon>asterids</taxon>
        <taxon>campanulids</taxon>
        <taxon>Asterales</taxon>
        <taxon>Asteraceae</taxon>
        <taxon>Asteroideae</taxon>
        <taxon>Anthemideae</taxon>
        <taxon>Anthemidinae</taxon>
        <taxon>Tanacetum</taxon>
    </lineage>
</organism>
<gene>
    <name evidence="1" type="ORF">Tci_522880</name>
</gene>
<dbReference type="AlphaFoldDB" id="A0A699IIF2"/>